<dbReference type="InterPro" id="IPR011032">
    <property type="entry name" value="GroES-like_sf"/>
</dbReference>
<dbReference type="Gene3D" id="3.40.50.720">
    <property type="entry name" value="NAD(P)-binding Rossmann-like Domain"/>
    <property type="match status" value="1"/>
</dbReference>
<comment type="cofactor">
    <cofactor evidence="4">
        <name>Zn(2+)</name>
        <dbReference type="ChEBI" id="CHEBI:29105"/>
    </cofactor>
</comment>
<feature type="domain" description="Alcohol dehydrogenase-like C-terminal" evidence="5">
    <location>
        <begin position="202"/>
        <end position="333"/>
    </location>
</feature>
<keyword evidence="3" id="KW-0560">Oxidoreductase</keyword>
<dbReference type="SUPFAM" id="SSF51735">
    <property type="entry name" value="NAD(P)-binding Rossmann-fold domains"/>
    <property type="match status" value="1"/>
</dbReference>
<dbReference type="Pfam" id="PF08240">
    <property type="entry name" value="ADH_N"/>
    <property type="match status" value="1"/>
</dbReference>
<dbReference type="InterPro" id="IPR013149">
    <property type="entry name" value="ADH-like_C"/>
</dbReference>
<name>A0A1F6C7M9_HANXR</name>
<dbReference type="SUPFAM" id="SSF50129">
    <property type="entry name" value="GroES-like"/>
    <property type="match status" value="1"/>
</dbReference>
<comment type="caution">
    <text evidence="7">The sequence shown here is derived from an EMBL/GenBank/DDBJ whole genome shotgun (WGS) entry which is preliminary data.</text>
</comment>
<protein>
    <recommendedName>
        <fullName evidence="9">Sorbitol dehydrogenase</fullName>
    </recommendedName>
</protein>
<evidence type="ECO:0000256" key="4">
    <source>
        <dbReference type="RuleBase" id="RU361277"/>
    </source>
</evidence>
<proteinExistence type="inferred from homology"/>
<dbReference type="InterPro" id="IPR050129">
    <property type="entry name" value="Zn_alcohol_dh"/>
</dbReference>
<evidence type="ECO:0000259" key="5">
    <source>
        <dbReference type="Pfam" id="PF00107"/>
    </source>
</evidence>
<evidence type="ECO:0000313" key="7">
    <source>
        <dbReference type="EMBL" id="OGG45062.1"/>
    </source>
</evidence>
<evidence type="ECO:0000256" key="3">
    <source>
        <dbReference type="ARBA" id="ARBA00023002"/>
    </source>
</evidence>
<dbReference type="InterPro" id="IPR036291">
    <property type="entry name" value="NAD(P)-bd_dom_sf"/>
</dbReference>
<dbReference type="Pfam" id="PF00107">
    <property type="entry name" value="ADH_zinc_N"/>
    <property type="match status" value="1"/>
</dbReference>
<dbReference type="Gene3D" id="3.90.180.10">
    <property type="entry name" value="Medium-chain alcohol dehydrogenases, catalytic domain"/>
    <property type="match status" value="1"/>
</dbReference>
<accession>A0A1F6C7M9</accession>
<comment type="similarity">
    <text evidence="4">Belongs to the zinc-containing alcohol dehydrogenase family.</text>
</comment>
<dbReference type="EMBL" id="MFKF01000389">
    <property type="protein sequence ID" value="OGG45062.1"/>
    <property type="molecule type" value="Genomic_DNA"/>
</dbReference>
<dbReference type="InterPro" id="IPR002328">
    <property type="entry name" value="ADH_Zn_CS"/>
</dbReference>
<keyword evidence="1 4" id="KW-0479">Metal-binding</keyword>
<dbReference type="PANTHER" id="PTHR43401">
    <property type="entry name" value="L-THREONINE 3-DEHYDROGENASE"/>
    <property type="match status" value="1"/>
</dbReference>
<reference evidence="7 8" key="1">
    <citation type="journal article" date="2016" name="Nat. Commun.">
        <title>Thousands of microbial genomes shed light on interconnected biogeochemical processes in an aquifer system.</title>
        <authorList>
            <person name="Anantharaman K."/>
            <person name="Brown C.T."/>
            <person name="Hug L.A."/>
            <person name="Sharon I."/>
            <person name="Castelle C.J."/>
            <person name="Probst A.J."/>
            <person name="Thomas B.C."/>
            <person name="Singh A."/>
            <person name="Wilkins M.J."/>
            <person name="Karaoz U."/>
            <person name="Brodie E.L."/>
            <person name="Williams K.H."/>
            <person name="Hubbard S.S."/>
            <person name="Banfield J.F."/>
        </authorList>
    </citation>
    <scope>NUCLEOTIDE SEQUENCE [LARGE SCALE GENOMIC DNA]</scope>
    <source>
        <strain evidence="8">RIFCSPLOWO2_12_FULL_64_10</strain>
    </source>
</reference>
<evidence type="ECO:0000313" key="8">
    <source>
        <dbReference type="Proteomes" id="UP000178606"/>
    </source>
</evidence>
<keyword evidence="2 4" id="KW-0862">Zinc</keyword>
<gene>
    <name evidence="7" type="ORF">A3F84_09010</name>
</gene>
<evidence type="ECO:0000259" key="6">
    <source>
        <dbReference type="Pfam" id="PF08240"/>
    </source>
</evidence>
<evidence type="ECO:0008006" key="9">
    <source>
        <dbReference type="Google" id="ProtNLM"/>
    </source>
</evidence>
<organism evidence="7 8">
    <name type="scientific">Handelsmanbacteria sp. (strain RIFCSPLOWO2_12_FULL_64_10)</name>
    <dbReference type="NCBI Taxonomy" id="1817868"/>
    <lineage>
        <taxon>Bacteria</taxon>
        <taxon>Candidatus Handelsmaniibacteriota</taxon>
    </lineage>
</organism>
<evidence type="ECO:0000256" key="1">
    <source>
        <dbReference type="ARBA" id="ARBA00022723"/>
    </source>
</evidence>
<dbReference type="InterPro" id="IPR013154">
    <property type="entry name" value="ADH-like_N"/>
</dbReference>
<dbReference type="GO" id="GO:0016491">
    <property type="term" value="F:oxidoreductase activity"/>
    <property type="evidence" value="ECO:0007669"/>
    <property type="project" value="UniProtKB-KW"/>
</dbReference>
<feature type="domain" description="Alcohol dehydrogenase-like N-terminal" evidence="6">
    <location>
        <begin position="28"/>
        <end position="154"/>
    </location>
</feature>
<dbReference type="GO" id="GO:0008270">
    <property type="term" value="F:zinc ion binding"/>
    <property type="evidence" value="ECO:0007669"/>
    <property type="project" value="InterPro"/>
</dbReference>
<dbReference type="Proteomes" id="UP000178606">
    <property type="component" value="Unassembled WGS sequence"/>
</dbReference>
<dbReference type="AlphaFoldDB" id="A0A1F6C7M9"/>
<dbReference type="PROSITE" id="PS00059">
    <property type="entry name" value="ADH_ZINC"/>
    <property type="match status" value="1"/>
</dbReference>
<dbReference type="PANTHER" id="PTHR43401:SF2">
    <property type="entry name" value="L-THREONINE 3-DEHYDROGENASE"/>
    <property type="match status" value="1"/>
</dbReference>
<evidence type="ECO:0000256" key="2">
    <source>
        <dbReference type="ARBA" id="ARBA00022833"/>
    </source>
</evidence>
<sequence length="372" mass="39818">MSEVRAAVMAGPGDVRVRAFSRPVADAESMLIRMDRVGICGTDKHMYLGHMQLNFPVIPGHEFVGTAVEVGGRANEAMTVVGGPVQVGDRVTVTPSSRGCGRCYNCVHFPHKPYLCPHRTIYGFANCEKAPHLFGGFSEYVYVHPRSWVFKIPEGMPLPLAAMTEPAAVATRAVERAYGPGVPFLGEGYGIGKSALVIGAGPIGLLIIAVLRHTGAGTVIASDLSEGRLKMARQMGADLVINPKGMDEAERARVVREATGTGPDVVFEAAGVPGAFRDALDAVRRGGKVIELGHYSDPGGVEVRPHLICQKDVDVLGCWSYPPIQFKAGLSFLMNTRTPLLDLVTQTLPLDRIEEGIRITGEEGVLKVAIEP</sequence>